<dbReference type="SUPFAM" id="SSF55781">
    <property type="entry name" value="GAF domain-like"/>
    <property type="match status" value="2"/>
</dbReference>
<dbReference type="AlphaFoldDB" id="A0A9X2D937"/>
<comment type="caution">
    <text evidence="3">The sequence shown here is derived from an EMBL/GenBank/DDBJ whole genome shotgun (WGS) entry which is preliminary data.</text>
</comment>
<dbReference type="PANTHER" id="PTHR43156:SF2">
    <property type="entry name" value="STAGE II SPORULATION PROTEIN E"/>
    <property type="match status" value="1"/>
</dbReference>
<evidence type="ECO:0000259" key="2">
    <source>
        <dbReference type="PROSITE" id="PS51746"/>
    </source>
</evidence>
<keyword evidence="4" id="KW-1185">Reference proteome</keyword>
<dbReference type="InterPro" id="IPR036457">
    <property type="entry name" value="PPM-type-like_dom_sf"/>
</dbReference>
<dbReference type="PROSITE" id="PS51746">
    <property type="entry name" value="PPM_2"/>
    <property type="match status" value="1"/>
</dbReference>
<dbReference type="Gene3D" id="3.30.450.40">
    <property type="match status" value="2"/>
</dbReference>
<organism evidence="3 4">
    <name type="scientific">Nocardioides bruguierae</name>
    <dbReference type="NCBI Taxonomy" id="2945102"/>
    <lineage>
        <taxon>Bacteria</taxon>
        <taxon>Bacillati</taxon>
        <taxon>Actinomycetota</taxon>
        <taxon>Actinomycetes</taxon>
        <taxon>Propionibacteriales</taxon>
        <taxon>Nocardioidaceae</taxon>
        <taxon>Nocardioides</taxon>
    </lineage>
</organism>
<dbReference type="InterPro" id="IPR029016">
    <property type="entry name" value="GAF-like_dom_sf"/>
</dbReference>
<evidence type="ECO:0000313" key="3">
    <source>
        <dbReference type="EMBL" id="MCM0620324.1"/>
    </source>
</evidence>
<dbReference type="GO" id="GO:0016791">
    <property type="term" value="F:phosphatase activity"/>
    <property type="evidence" value="ECO:0007669"/>
    <property type="project" value="TreeGrafter"/>
</dbReference>
<dbReference type="InterPro" id="IPR001932">
    <property type="entry name" value="PPM-type_phosphatase-like_dom"/>
</dbReference>
<reference evidence="3" key="1">
    <citation type="submission" date="2022-05" db="EMBL/GenBank/DDBJ databases">
        <authorList>
            <person name="Tuo L."/>
        </authorList>
    </citation>
    <scope>NUCLEOTIDE SEQUENCE</scope>
    <source>
        <strain evidence="3">BSK12Z-4</strain>
    </source>
</reference>
<feature type="domain" description="PPM-type phosphatase" evidence="2">
    <location>
        <begin position="381"/>
        <end position="595"/>
    </location>
</feature>
<keyword evidence="1" id="KW-0378">Hydrolase</keyword>
<dbReference type="RefSeq" id="WP_250826984.1">
    <property type="nucleotide sequence ID" value="NZ_JAMOIL010000009.1"/>
</dbReference>
<evidence type="ECO:0000256" key="1">
    <source>
        <dbReference type="ARBA" id="ARBA00022801"/>
    </source>
</evidence>
<dbReference type="Gene3D" id="3.60.40.10">
    <property type="entry name" value="PPM-type phosphatase domain"/>
    <property type="match status" value="1"/>
</dbReference>
<name>A0A9X2D937_9ACTN</name>
<dbReference type="Pfam" id="PF07228">
    <property type="entry name" value="SpoIIE"/>
    <property type="match status" value="1"/>
</dbReference>
<dbReference type="SMART" id="SM00065">
    <property type="entry name" value="GAF"/>
    <property type="match status" value="2"/>
</dbReference>
<gene>
    <name evidence="3" type="ORF">M8330_08440</name>
</gene>
<protein>
    <submittedName>
        <fullName evidence="3">SpoIIE family protein phosphatase</fullName>
    </submittedName>
</protein>
<accession>A0A9X2D937</accession>
<dbReference type="Pfam" id="PF01590">
    <property type="entry name" value="GAF"/>
    <property type="match status" value="1"/>
</dbReference>
<dbReference type="EMBL" id="JAMOIL010000009">
    <property type="protein sequence ID" value="MCM0620324.1"/>
    <property type="molecule type" value="Genomic_DNA"/>
</dbReference>
<sequence length="596" mass="64725">MTSTHAVPAEDADPDADEIGVDESFDRYARMVRRAIGVPVALVSLVEAHRQLFIGAQGLEDELMALRQTPLSHSFCQYVVADEAPLVTADARVEQRLRDNLAIPDLGVVAYAGYPIRDQQDRVIGSLCAIDDTAREWTPEELSALEDIAAACTTEIVQRQQKRHAARTAARARDLNERSALLLALAESLSATRTVVDVAAAVDGVAREHLGALVAGIWIAEDDTVRRTADLPTHVQHAPGLLSYVRHLGEQWHSARLNDVLPADLSNPLGLALAEGRIVWFPDRHRQNAVYGGLNLERQVGEARAFVPLTHRGRAFGGMAVIWPESRDLGHDVLDTLQALGRYAAQALGRALLLQEQSDALMVLQGALQPRLPETDEMLMAARYRPAAARDQIGGDWYDAVLMPSGDTALMIGDIVGHDLQAAATMGQVRATLRTLAWSQDEAPSALVGKLDQALTDLQVEAMATLVYLRIETWDRTGDRVLRWTNAGHPPPLVVCPEGTVRFLAEDAPDVMLGVAPDAERGDHRLSVPPGATLLLYTDGLVERRGESLVDGLDRLAEVAATHGRRPIGEFVDGVLTDLLGLEQADDVAVLAVRFV</sequence>
<evidence type="ECO:0000313" key="4">
    <source>
        <dbReference type="Proteomes" id="UP001139485"/>
    </source>
</evidence>
<dbReference type="Pfam" id="PF13185">
    <property type="entry name" value="GAF_2"/>
    <property type="match status" value="1"/>
</dbReference>
<dbReference type="InterPro" id="IPR052016">
    <property type="entry name" value="Bact_Sigma-Reg"/>
</dbReference>
<dbReference type="InterPro" id="IPR003018">
    <property type="entry name" value="GAF"/>
</dbReference>
<proteinExistence type="predicted"/>
<dbReference type="PANTHER" id="PTHR43156">
    <property type="entry name" value="STAGE II SPORULATION PROTEIN E-RELATED"/>
    <property type="match status" value="1"/>
</dbReference>
<dbReference type="SMART" id="SM00331">
    <property type="entry name" value="PP2C_SIG"/>
    <property type="match status" value="1"/>
</dbReference>
<dbReference type="Proteomes" id="UP001139485">
    <property type="component" value="Unassembled WGS sequence"/>
</dbReference>